<sequence>MMVRALRPLRMVQLLLRLLPSSSAAICCSLVLMGSLMQTADARSIQGGSPTRVRLRRDAETESTVRQLVVKHLHKYAYLSDEDPSDDDFRKALRTYQAVAGVPVTGEADIATITATRMKRCSRPDTEPSGGNTRSKRYALPHASKWNPKHFSGHKLKLKWFISKYTNDMDNAATRKTIQKGFEIWAKQTHIPQFADKNHQVTLDFEEAKNEADADINIRWEEGSHGDQFPFDGLGDDNENVLAHTFYPDYKIFPLNGDIHFDDAEKWSLQVGMNTFFPYVLVHEIGHALGLQHSHSSLAIMNPLYKDIPITSIHLHADDKCGVNWNIAGPTNWCLFVWLTSEIVPIHSQTSGVNPNKRLSRQEKLWSIKKQLWNAQLPLCSSDNSVRSDLLVLLEKNLHFSESDSILYGEVCCRFLNGLDQYREKIGDYAHKLNEDIGKTKEFVSTQEDGKQLSRRALHRFAADKPSILDVDHFDMDFFDSFFAEY</sequence>
<dbReference type="GO" id="GO:1904109">
    <property type="term" value="P:positive regulation of cholesterol import"/>
    <property type="evidence" value="ECO:0007669"/>
    <property type="project" value="EnsemblMetazoa"/>
</dbReference>
<feature type="binding site" description="in inhibited form" evidence="9">
    <location>
        <position position="121"/>
    </location>
    <ligand>
        <name>Zn(2+)</name>
        <dbReference type="ChEBI" id="CHEBI:29105"/>
        <label>2</label>
        <note>catalytic</note>
    </ligand>
</feature>
<evidence type="ECO:0000256" key="6">
    <source>
        <dbReference type="ARBA" id="ARBA00022833"/>
    </source>
</evidence>
<keyword evidence="11" id="KW-1185">Reference proteome</keyword>
<feature type="binding site" evidence="9">
    <location>
        <position position="168"/>
    </location>
    <ligand>
        <name>Ca(2+)</name>
        <dbReference type="ChEBI" id="CHEBI:29108"/>
        <label>1</label>
    </ligand>
</feature>
<dbReference type="SMART" id="SM00235">
    <property type="entry name" value="ZnMc"/>
    <property type="match status" value="1"/>
</dbReference>
<dbReference type="InterPro" id="IPR036365">
    <property type="entry name" value="PGBD-like_sf"/>
</dbReference>
<feature type="binding site" evidence="9">
    <location>
        <position position="263"/>
    </location>
    <ligand>
        <name>Ca(2+)</name>
        <dbReference type="ChEBI" id="CHEBI:29108"/>
        <label>1</label>
    </ligand>
</feature>
<dbReference type="InterPro" id="IPR002477">
    <property type="entry name" value="Peptidoglycan-bd-like"/>
</dbReference>
<dbReference type="GO" id="GO:0005615">
    <property type="term" value="C:extracellular space"/>
    <property type="evidence" value="ECO:0000318"/>
    <property type="project" value="GO_Central"/>
</dbReference>
<dbReference type="GO" id="GO:0006508">
    <property type="term" value="P:proteolysis"/>
    <property type="evidence" value="ECO:0007669"/>
    <property type="project" value="UniProtKB-KW"/>
</dbReference>
<dbReference type="InterPro" id="IPR001818">
    <property type="entry name" value="Pept_M10_metallopeptidase"/>
</dbReference>
<feature type="binding site" evidence="9">
    <location>
        <position position="287"/>
    </location>
    <ligand>
        <name>Zn(2+)</name>
        <dbReference type="ChEBI" id="CHEBI:29105"/>
        <label>2</label>
        <note>catalytic</note>
    </ligand>
</feature>
<feature type="binding site" evidence="9">
    <location>
        <position position="215"/>
    </location>
    <ligand>
        <name>Ca(2+)</name>
        <dbReference type="ChEBI" id="CHEBI:29108"/>
        <label>2</label>
    </ligand>
</feature>
<dbReference type="InterPro" id="IPR033739">
    <property type="entry name" value="M10A_MMP"/>
</dbReference>
<dbReference type="EnsemblMetazoa" id="PPA43498.1">
    <property type="protein sequence ID" value="PPA43498.1"/>
    <property type="gene ID" value="WBGene00281867"/>
</dbReference>
<dbReference type="GO" id="GO:1904000">
    <property type="term" value="P:positive regulation of eating behavior"/>
    <property type="evidence" value="ECO:0007669"/>
    <property type="project" value="EnsemblMetazoa"/>
</dbReference>
<gene>
    <name evidence="10" type="primary">WBGene00281867</name>
</gene>
<dbReference type="GO" id="GO:0004222">
    <property type="term" value="F:metalloendopeptidase activity"/>
    <property type="evidence" value="ECO:0000318"/>
    <property type="project" value="GO_Central"/>
</dbReference>
<dbReference type="GO" id="GO:0010628">
    <property type="term" value="P:positive regulation of gene expression"/>
    <property type="evidence" value="ECO:0007669"/>
    <property type="project" value="EnsemblMetazoa"/>
</dbReference>
<dbReference type="GO" id="GO:0008340">
    <property type="term" value="P:determination of adult lifespan"/>
    <property type="evidence" value="ECO:0007669"/>
    <property type="project" value="EnsemblMetazoa"/>
</dbReference>
<dbReference type="GO" id="GO:0040017">
    <property type="term" value="P:positive regulation of locomotion"/>
    <property type="evidence" value="ECO:0007669"/>
    <property type="project" value="EnsemblMetazoa"/>
</dbReference>
<dbReference type="GO" id="GO:0030574">
    <property type="term" value="P:collagen catabolic process"/>
    <property type="evidence" value="ECO:0000318"/>
    <property type="project" value="GO_Central"/>
</dbReference>
<accession>A0A2A6C9K2</accession>
<dbReference type="GO" id="GO:0008270">
    <property type="term" value="F:zinc ion binding"/>
    <property type="evidence" value="ECO:0007669"/>
    <property type="project" value="InterPro"/>
</dbReference>
<dbReference type="PRINTS" id="PR00138">
    <property type="entry name" value="MATRIXIN"/>
</dbReference>
<keyword evidence="4" id="KW-0732">Signal</keyword>
<dbReference type="AlphaFoldDB" id="A0A2A6C9K2"/>
<feature type="binding site" evidence="9">
    <location>
        <position position="258"/>
    </location>
    <ligand>
        <name>Ca(2+)</name>
        <dbReference type="ChEBI" id="CHEBI:29108"/>
        <label>2</label>
    </ligand>
</feature>
<dbReference type="Proteomes" id="UP000005239">
    <property type="component" value="Unassembled WGS sequence"/>
</dbReference>
<dbReference type="GO" id="GO:0031012">
    <property type="term" value="C:extracellular matrix"/>
    <property type="evidence" value="ECO:0007669"/>
    <property type="project" value="InterPro"/>
</dbReference>
<evidence type="ECO:0000256" key="8">
    <source>
        <dbReference type="PIRSR" id="PIRSR621190-1"/>
    </source>
</evidence>
<dbReference type="InterPro" id="IPR024079">
    <property type="entry name" value="MetalloPept_cat_dom_sf"/>
</dbReference>
<dbReference type="Gene3D" id="3.40.390.10">
    <property type="entry name" value="Collagenase (Catalytic Domain)"/>
    <property type="match status" value="1"/>
</dbReference>
<dbReference type="SUPFAM" id="SSF55486">
    <property type="entry name" value="Metalloproteases ('zincins'), catalytic domain"/>
    <property type="match status" value="1"/>
</dbReference>
<reference evidence="11" key="1">
    <citation type="journal article" date="2008" name="Nat. Genet.">
        <title>The Pristionchus pacificus genome provides a unique perspective on nematode lifestyle and parasitism.</title>
        <authorList>
            <person name="Dieterich C."/>
            <person name="Clifton S.W."/>
            <person name="Schuster L.N."/>
            <person name="Chinwalla A."/>
            <person name="Delehaunty K."/>
            <person name="Dinkelacker I."/>
            <person name="Fulton L."/>
            <person name="Fulton R."/>
            <person name="Godfrey J."/>
            <person name="Minx P."/>
            <person name="Mitreva M."/>
            <person name="Roeseler W."/>
            <person name="Tian H."/>
            <person name="Witte H."/>
            <person name="Yang S.P."/>
            <person name="Wilson R.K."/>
            <person name="Sommer R.J."/>
        </authorList>
    </citation>
    <scope>NUCLEOTIDE SEQUENCE [LARGE SCALE GENOMIC DNA]</scope>
    <source>
        <strain evidence="11">PS312</strain>
    </source>
</reference>
<feature type="binding site" evidence="9">
    <location>
        <position position="225"/>
    </location>
    <ligand>
        <name>Zn(2+)</name>
        <dbReference type="ChEBI" id="CHEBI:29105"/>
        <label>1</label>
    </ligand>
</feature>
<evidence type="ECO:0000256" key="7">
    <source>
        <dbReference type="ARBA" id="ARBA00023049"/>
    </source>
</evidence>
<dbReference type="InterPro" id="IPR006026">
    <property type="entry name" value="Peptidase_Metallo"/>
</dbReference>
<dbReference type="Pfam" id="PF01471">
    <property type="entry name" value="PG_binding_1"/>
    <property type="match status" value="1"/>
</dbReference>
<organism evidence="10 11">
    <name type="scientific">Pristionchus pacificus</name>
    <name type="common">Parasitic nematode worm</name>
    <dbReference type="NCBI Taxonomy" id="54126"/>
    <lineage>
        <taxon>Eukaryota</taxon>
        <taxon>Metazoa</taxon>
        <taxon>Ecdysozoa</taxon>
        <taxon>Nematoda</taxon>
        <taxon>Chromadorea</taxon>
        <taxon>Rhabditida</taxon>
        <taxon>Rhabditina</taxon>
        <taxon>Diplogasteromorpha</taxon>
        <taxon>Diplogasteroidea</taxon>
        <taxon>Neodiplogasteridae</taxon>
        <taxon>Pristionchus</taxon>
    </lineage>
</organism>
<name>A0A2A6C9K2_PRIPA</name>
<keyword evidence="7" id="KW-0482">Metalloprotease</keyword>
<evidence type="ECO:0000256" key="2">
    <source>
        <dbReference type="ARBA" id="ARBA00022670"/>
    </source>
</evidence>
<keyword evidence="3 9" id="KW-0479">Metal-binding</keyword>
<dbReference type="GO" id="GO:0002164">
    <property type="term" value="P:larval development"/>
    <property type="evidence" value="ECO:0007669"/>
    <property type="project" value="EnsemblMetazoa"/>
</dbReference>
<proteinExistence type="inferred from homology"/>
<comment type="cofactor">
    <cofactor evidence="9">
        <name>Ca(2+)</name>
        <dbReference type="ChEBI" id="CHEBI:29108"/>
    </cofactor>
    <text evidence="9">Can bind about 5 Ca(2+) ions per subunit.</text>
</comment>
<feature type="binding site" evidence="9">
    <location>
        <position position="232"/>
    </location>
    <ligand>
        <name>Ca(2+)</name>
        <dbReference type="ChEBI" id="CHEBI:29108"/>
        <label>3</label>
    </ligand>
</feature>
<dbReference type="GO" id="GO:0042395">
    <property type="term" value="P:ecdysis, collagen and cuticulin-based cuticle"/>
    <property type="evidence" value="ECO:0007669"/>
    <property type="project" value="EnsemblMetazoa"/>
</dbReference>
<feature type="binding site" evidence="9">
    <location>
        <position position="301"/>
    </location>
    <ligand>
        <name>Zn(2+)</name>
        <dbReference type="ChEBI" id="CHEBI:29105"/>
        <label>2</label>
        <note>catalytic</note>
    </ligand>
</feature>
<evidence type="ECO:0000256" key="5">
    <source>
        <dbReference type="ARBA" id="ARBA00022801"/>
    </source>
</evidence>
<dbReference type="GO" id="GO:0010286">
    <property type="term" value="P:heat acclimation"/>
    <property type="evidence" value="ECO:0007669"/>
    <property type="project" value="EnsemblMetazoa"/>
</dbReference>
<dbReference type="CDD" id="cd04278">
    <property type="entry name" value="ZnMc_MMP"/>
    <property type="match status" value="1"/>
</dbReference>
<dbReference type="GO" id="GO:1903427">
    <property type="term" value="P:negative regulation of reactive oxygen species biosynthetic process"/>
    <property type="evidence" value="ECO:0007669"/>
    <property type="project" value="EnsemblMetazoa"/>
</dbReference>
<dbReference type="SUPFAM" id="SSF47090">
    <property type="entry name" value="PGBD-like"/>
    <property type="match status" value="1"/>
</dbReference>
<evidence type="ECO:0000313" key="11">
    <source>
        <dbReference type="Proteomes" id="UP000005239"/>
    </source>
</evidence>
<dbReference type="GO" id="GO:0030198">
    <property type="term" value="P:extracellular matrix organization"/>
    <property type="evidence" value="ECO:0000318"/>
    <property type="project" value="GO_Central"/>
</dbReference>
<feature type="binding site" evidence="9">
    <location>
        <position position="265"/>
    </location>
    <ligand>
        <name>Ca(2+)</name>
        <dbReference type="ChEBI" id="CHEBI:29108"/>
        <label>1</label>
    </ligand>
</feature>
<feature type="binding site" evidence="9">
    <location>
        <position position="227"/>
    </location>
    <ligand>
        <name>Zn(2+)</name>
        <dbReference type="ChEBI" id="CHEBI:29105"/>
        <label>1</label>
    </ligand>
</feature>
<protein>
    <submittedName>
        <fullName evidence="10">Peptidase</fullName>
    </submittedName>
</protein>
<comment type="cofactor">
    <cofactor evidence="9">
        <name>Zn(2+)</name>
        <dbReference type="ChEBI" id="CHEBI:29105"/>
    </cofactor>
    <text evidence="9">Binds 2 Zn(2+) ions per subunit.</text>
</comment>
<feature type="binding site" evidence="9">
    <location>
        <position position="283"/>
    </location>
    <ligand>
        <name>Zn(2+)</name>
        <dbReference type="ChEBI" id="CHEBI:29105"/>
        <label>2</label>
        <note>catalytic</note>
    </ligand>
</feature>
<dbReference type="GO" id="GO:0050829">
    <property type="term" value="P:defense response to Gram-negative bacterium"/>
    <property type="evidence" value="ECO:0007669"/>
    <property type="project" value="EnsemblMetazoa"/>
</dbReference>
<feature type="binding site" evidence="9">
    <location>
        <position position="262"/>
    </location>
    <ligand>
        <name>Ca(2+)</name>
        <dbReference type="ChEBI" id="CHEBI:29108"/>
        <label>3</label>
    </ligand>
</feature>
<feature type="binding site" evidence="9">
    <location>
        <position position="260"/>
    </location>
    <ligand>
        <name>Zn(2+)</name>
        <dbReference type="ChEBI" id="CHEBI:29105"/>
        <label>1</label>
    </ligand>
</feature>
<keyword evidence="2" id="KW-0645">Protease</keyword>
<dbReference type="GO" id="GO:0042308">
    <property type="term" value="P:negative regulation of protein import into nucleus"/>
    <property type="evidence" value="ECO:0007669"/>
    <property type="project" value="EnsemblMetazoa"/>
</dbReference>
<dbReference type="PANTHER" id="PTHR10201">
    <property type="entry name" value="MATRIX METALLOPROTEINASE"/>
    <property type="match status" value="1"/>
</dbReference>
<accession>A0A8R1YZV1</accession>
<feature type="binding site" evidence="9">
    <location>
        <position position="244"/>
    </location>
    <ligand>
        <name>Zn(2+)</name>
        <dbReference type="ChEBI" id="CHEBI:29105"/>
        <label>1</label>
    </ligand>
</feature>
<dbReference type="PANTHER" id="PTHR10201:SF291">
    <property type="entry name" value="MATRIX METALLOPROTEINASE 1, ISOFORM C-RELATED"/>
    <property type="match status" value="1"/>
</dbReference>
<evidence type="ECO:0000256" key="9">
    <source>
        <dbReference type="PIRSR" id="PIRSR621190-2"/>
    </source>
</evidence>
<reference evidence="10" key="2">
    <citation type="submission" date="2022-06" db="UniProtKB">
        <authorList>
            <consortium name="EnsemblMetazoa"/>
        </authorList>
    </citation>
    <scope>IDENTIFICATION</scope>
    <source>
        <strain evidence="10">PS312</strain>
    </source>
</reference>
<feature type="binding site" evidence="9">
    <location>
        <position position="265"/>
    </location>
    <ligand>
        <name>Ca(2+)</name>
        <dbReference type="ChEBI" id="CHEBI:29108"/>
        <label>3</label>
    </ligand>
</feature>
<dbReference type="Pfam" id="PF00413">
    <property type="entry name" value="Peptidase_M10"/>
    <property type="match status" value="1"/>
</dbReference>
<comment type="similarity">
    <text evidence="1">Belongs to the peptidase M10A family.</text>
</comment>
<keyword evidence="9" id="KW-0106">Calcium</keyword>
<feature type="binding site" evidence="9">
    <location>
        <position position="233"/>
    </location>
    <ligand>
        <name>Ca(2+)</name>
        <dbReference type="ChEBI" id="CHEBI:29108"/>
        <label>3</label>
    </ligand>
</feature>
<evidence type="ECO:0000256" key="4">
    <source>
        <dbReference type="ARBA" id="ARBA00022729"/>
    </source>
</evidence>
<dbReference type="InterPro" id="IPR021190">
    <property type="entry name" value="Pept_M10A"/>
</dbReference>
<feature type="active site" evidence="8">
    <location>
        <position position="284"/>
    </location>
</feature>
<dbReference type="GO" id="GO:1900036">
    <property type="term" value="P:positive regulation of cellular response to heat"/>
    <property type="evidence" value="ECO:0007669"/>
    <property type="project" value="EnsemblMetazoa"/>
</dbReference>
<keyword evidence="6 9" id="KW-0862">Zinc</keyword>
<evidence type="ECO:0000256" key="3">
    <source>
        <dbReference type="ARBA" id="ARBA00022723"/>
    </source>
</evidence>
<evidence type="ECO:0000313" key="10">
    <source>
        <dbReference type="EnsemblMetazoa" id="PPA43498.1"/>
    </source>
</evidence>
<keyword evidence="5" id="KW-0378">Hydrolase</keyword>
<feature type="binding site" evidence="9">
    <location>
        <position position="293"/>
    </location>
    <ligand>
        <name>Zn(2+)</name>
        <dbReference type="ChEBI" id="CHEBI:29105"/>
        <label>2</label>
        <note>catalytic</note>
    </ligand>
</feature>
<evidence type="ECO:0000256" key="1">
    <source>
        <dbReference type="ARBA" id="ARBA00010370"/>
    </source>
</evidence>
<dbReference type="OrthoDB" id="7550572at2759"/>